<reference evidence="1" key="1">
    <citation type="submission" date="2021-06" db="EMBL/GenBank/DDBJ databases">
        <authorList>
            <person name="Kallberg Y."/>
            <person name="Tangrot J."/>
            <person name="Rosling A."/>
        </authorList>
    </citation>
    <scope>NUCLEOTIDE SEQUENCE</scope>
    <source>
        <strain evidence="1">MA461A</strain>
    </source>
</reference>
<evidence type="ECO:0000313" key="2">
    <source>
        <dbReference type="Proteomes" id="UP000789920"/>
    </source>
</evidence>
<dbReference type="Proteomes" id="UP000789920">
    <property type="component" value="Unassembled WGS sequence"/>
</dbReference>
<gene>
    <name evidence="1" type="ORF">RPERSI_LOCUS12461</name>
</gene>
<name>A0ACA9Q1S7_9GLOM</name>
<proteinExistence type="predicted"/>
<accession>A0ACA9Q1S7</accession>
<sequence>RYPEPEKSDDKGTETDSNHNQMLYYHKLGTPQSDDILIYKDPSNPEYMCEASVSTDGRYVILKIVKDCDRVNKLWIFDLEKINQNFDFLKIVDNFDAEFEYITNDETTFYLMTNLNAPRYKVVKYDLSRPDDGFIDIIKEHPADVLSSADAIAETNLVLVYMHDVKEKVSIHSLSTGKHIKDLPIPIGSIETVAGRREDTEFFFKFTSYLNPGIIYRYDFSKETLSEYRTTEVRGFNSDLFETKQVFIESKDKTKIPVFIVSPKHIDFNCNNPTLLYGYGGFNFSLAPSFSTSWLNFIKQYNGIVAVANLRGGGEYGEQWHKAGMLHNKQNVFDDFQSVAKWLIDNKYTRPEKLAINGGSNGGLLVGACINQAPELFGAAVADVGVMDMLRFHKFTIGHAWKSDYGDPDKKEDFEYIYKYSPLHNIQSTKPYPSVLLTTSDHDDRYVAKNNPNPLMIRIETKAGHGRGKPTKKRIDEFTDRYSFIALATGAEW</sequence>
<dbReference type="EMBL" id="CAJVQC010026732">
    <property type="protein sequence ID" value="CAG8734047.1"/>
    <property type="molecule type" value="Genomic_DNA"/>
</dbReference>
<feature type="non-terminal residue" evidence="1">
    <location>
        <position position="1"/>
    </location>
</feature>
<protein>
    <submittedName>
        <fullName evidence="1">6066_t:CDS:1</fullName>
    </submittedName>
</protein>
<keyword evidence="2" id="KW-1185">Reference proteome</keyword>
<organism evidence="1 2">
    <name type="scientific">Racocetra persica</name>
    <dbReference type="NCBI Taxonomy" id="160502"/>
    <lineage>
        <taxon>Eukaryota</taxon>
        <taxon>Fungi</taxon>
        <taxon>Fungi incertae sedis</taxon>
        <taxon>Mucoromycota</taxon>
        <taxon>Glomeromycotina</taxon>
        <taxon>Glomeromycetes</taxon>
        <taxon>Diversisporales</taxon>
        <taxon>Gigasporaceae</taxon>
        <taxon>Racocetra</taxon>
    </lineage>
</organism>
<feature type="non-terminal residue" evidence="1">
    <location>
        <position position="493"/>
    </location>
</feature>
<comment type="caution">
    <text evidence="1">The sequence shown here is derived from an EMBL/GenBank/DDBJ whole genome shotgun (WGS) entry which is preliminary data.</text>
</comment>
<evidence type="ECO:0000313" key="1">
    <source>
        <dbReference type="EMBL" id="CAG8734047.1"/>
    </source>
</evidence>